<protein>
    <submittedName>
        <fullName evidence="1">Chromosome undetermined SCAF13629, whole genome shotgun sequence</fullName>
    </submittedName>
</protein>
<evidence type="ECO:0000313" key="1">
    <source>
        <dbReference type="EMBL" id="CAF95048.1"/>
    </source>
</evidence>
<organism evidence="1">
    <name type="scientific">Tetraodon nigroviridis</name>
    <name type="common">Spotted green pufferfish</name>
    <name type="synonym">Chelonodon nigroviridis</name>
    <dbReference type="NCBI Taxonomy" id="99883"/>
    <lineage>
        <taxon>Eukaryota</taxon>
        <taxon>Metazoa</taxon>
        <taxon>Chordata</taxon>
        <taxon>Craniata</taxon>
        <taxon>Vertebrata</taxon>
        <taxon>Euteleostomi</taxon>
        <taxon>Actinopterygii</taxon>
        <taxon>Neopterygii</taxon>
        <taxon>Teleostei</taxon>
        <taxon>Neoteleostei</taxon>
        <taxon>Acanthomorphata</taxon>
        <taxon>Eupercaria</taxon>
        <taxon>Tetraodontiformes</taxon>
        <taxon>Tetradontoidea</taxon>
        <taxon>Tetraodontidae</taxon>
        <taxon>Tetraodon</taxon>
    </lineage>
</organism>
<name>Q4SWD4_TETNG</name>
<dbReference type="KEGG" id="tng:GSTEN00011545G001"/>
<gene>
    <name evidence="1" type="ORF">GSTENG00011545001</name>
</gene>
<reference evidence="1" key="1">
    <citation type="journal article" date="2004" name="Nature">
        <title>Genome duplication in the teleost fish Tetraodon nigroviridis reveals the early vertebrate proto-karyotype.</title>
        <authorList>
            <person name="Jaillon O."/>
            <person name="Aury J.-M."/>
            <person name="Brunet F."/>
            <person name="Petit J.-L."/>
            <person name="Stange-Thomann N."/>
            <person name="Mauceli E."/>
            <person name="Bouneau L."/>
            <person name="Fischer C."/>
            <person name="Ozouf-Costaz C."/>
            <person name="Bernot A."/>
            <person name="Nicaud S."/>
            <person name="Jaffe D."/>
            <person name="Fisher S."/>
            <person name="Lutfalla G."/>
            <person name="Dossat C."/>
            <person name="Segurens B."/>
            <person name="Dasilva C."/>
            <person name="Salanoubat M."/>
            <person name="Levy M."/>
            <person name="Boudet N."/>
            <person name="Castellano S."/>
            <person name="Anthouard V."/>
            <person name="Jubin C."/>
            <person name="Castelli V."/>
            <person name="Katinka M."/>
            <person name="Vacherie B."/>
            <person name="Biemont C."/>
            <person name="Skalli Z."/>
            <person name="Cattolico L."/>
            <person name="Poulain J."/>
            <person name="De Berardinis V."/>
            <person name="Cruaud C."/>
            <person name="Duprat S."/>
            <person name="Brottier P."/>
            <person name="Coutanceau J.-P."/>
            <person name="Gouzy J."/>
            <person name="Parra G."/>
            <person name="Lardier G."/>
            <person name="Chapple C."/>
            <person name="McKernan K.J."/>
            <person name="McEwan P."/>
            <person name="Bosak S."/>
            <person name="Kellis M."/>
            <person name="Volff J.-N."/>
            <person name="Guigo R."/>
            <person name="Zody M.C."/>
            <person name="Mesirov J."/>
            <person name="Lindblad-Toh K."/>
            <person name="Birren B."/>
            <person name="Nusbaum C."/>
            <person name="Kahn D."/>
            <person name="Robinson-Rechavi M."/>
            <person name="Laudet V."/>
            <person name="Schachter V."/>
            <person name="Quetier F."/>
            <person name="Saurin W."/>
            <person name="Scarpelli C."/>
            <person name="Wincker P."/>
            <person name="Lander E.S."/>
            <person name="Weissenbach J."/>
            <person name="Roest Crollius H."/>
        </authorList>
    </citation>
    <scope>NUCLEOTIDE SEQUENCE [LARGE SCALE GENOMIC DNA]</scope>
</reference>
<feature type="non-terminal residue" evidence="1">
    <location>
        <position position="40"/>
    </location>
</feature>
<accession>Q4SWD4</accession>
<dbReference type="EMBL" id="CAAE01013629">
    <property type="protein sequence ID" value="CAF95048.1"/>
    <property type="molecule type" value="Genomic_DNA"/>
</dbReference>
<proteinExistence type="predicted"/>
<dbReference type="AlphaFoldDB" id="Q4SWD4"/>
<reference evidence="1" key="2">
    <citation type="submission" date="2004-02" db="EMBL/GenBank/DDBJ databases">
        <authorList>
            <consortium name="Genoscope"/>
            <consortium name="Whitehead Institute Centre for Genome Research"/>
        </authorList>
    </citation>
    <scope>NUCLEOTIDE SEQUENCE</scope>
</reference>
<sequence length="40" mass="4527">MAGERRERDVMYVWSRFTLSSPYHETSPGGDNHTAAVLCV</sequence>